<proteinExistence type="predicted"/>
<dbReference type="OMA" id="CFFNINE"/>
<accession>A0A834Z6L5</accession>
<dbReference type="InterPro" id="IPR051137">
    <property type="entry name" value="PP4R3-like"/>
</dbReference>
<dbReference type="EMBL" id="JABCRI010000008">
    <property type="protein sequence ID" value="KAF8401345.1"/>
    <property type="molecule type" value="Genomic_DNA"/>
</dbReference>
<dbReference type="PANTHER" id="PTHR23318">
    <property type="entry name" value="ATP SYNTHASE GAMMA-RELATED"/>
    <property type="match status" value="1"/>
</dbReference>
<keyword evidence="3" id="KW-1185">Reference proteome</keyword>
<dbReference type="GO" id="GO:0005654">
    <property type="term" value="C:nucleoplasm"/>
    <property type="evidence" value="ECO:0007669"/>
    <property type="project" value="TreeGrafter"/>
</dbReference>
<reference evidence="2 3" key="1">
    <citation type="submission" date="2020-04" db="EMBL/GenBank/DDBJ databases">
        <title>Plant Genome Project.</title>
        <authorList>
            <person name="Zhang R.-G."/>
        </authorList>
    </citation>
    <scope>NUCLEOTIDE SEQUENCE [LARGE SCALE GENOMIC DNA]</scope>
    <source>
        <strain evidence="2">YNK0</strain>
        <tissue evidence="2">Leaf</tissue>
    </source>
</reference>
<name>A0A834Z6L5_TETSI</name>
<dbReference type="GO" id="GO:0072542">
    <property type="term" value="F:protein phosphatase activator activity"/>
    <property type="evidence" value="ECO:0007669"/>
    <property type="project" value="TreeGrafter"/>
</dbReference>
<organism evidence="2 3">
    <name type="scientific">Tetracentron sinense</name>
    <name type="common">Spur-leaf</name>
    <dbReference type="NCBI Taxonomy" id="13715"/>
    <lineage>
        <taxon>Eukaryota</taxon>
        <taxon>Viridiplantae</taxon>
        <taxon>Streptophyta</taxon>
        <taxon>Embryophyta</taxon>
        <taxon>Tracheophyta</taxon>
        <taxon>Spermatophyta</taxon>
        <taxon>Magnoliopsida</taxon>
        <taxon>Trochodendrales</taxon>
        <taxon>Trochodendraceae</taxon>
        <taxon>Tetracentron</taxon>
    </lineage>
</organism>
<dbReference type="Gene3D" id="2.30.29.30">
    <property type="entry name" value="Pleckstrin-homology domain (PH domain)/Phosphotyrosine-binding domain (PTB)"/>
    <property type="match status" value="1"/>
</dbReference>
<feature type="domain" description="PP4R3 EVH1-like" evidence="1">
    <location>
        <begin position="20"/>
        <end position="85"/>
    </location>
</feature>
<dbReference type="GO" id="GO:0030289">
    <property type="term" value="C:protein phosphatase 4 complex"/>
    <property type="evidence" value="ECO:0007669"/>
    <property type="project" value="TreeGrafter"/>
</dbReference>
<dbReference type="SUPFAM" id="SSF50729">
    <property type="entry name" value="PH domain-like"/>
    <property type="match status" value="1"/>
</dbReference>
<dbReference type="Pfam" id="PF22972">
    <property type="entry name" value="EVH1_PP4R3"/>
    <property type="match status" value="1"/>
</dbReference>
<dbReference type="InterPro" id="IPR055236">
    <property type="entry name" value="EVH1_PP4R3"/>
</dbReference>
<evidence type="ECO:0000313" key="2">
    <source>
        <dbReference type="EMBL" id="KAF8401345.1"/>
    </source>
</evidence>
<comment type="caution">
    <text evidence="2">The sequence shown here is derived from an EMBL/GenBank/DDBJ whole genome shotgun (WGS) entry which is preliminary data.</text>
</comment>
<evidence type="ECO:0000313" key="3">
    <source>
        <dbReference type="Proteomes" id="UP000655225"/>
    </source>
</evidence>
<gene>
    <name evidence="2" type="ORF">HHK36_012279</name>
</gene>
<dbReference type="OrthoDB" id="27483at2759"/>
<dbReference type="PANTHER" id="PTHR23318:SF0">
    <property type="entry name" value="SERINE_THREONINE-PROTEIN PHOSPHATASE 4 REGULATORY SUBUNIT 3"/>
    <property type="match status" value="1"/>
</dbReference>
<protein>
    <recommendedName>
        <fullName evidence="1">PP4R3 EVH1-like domain-containing protein</fullName>
    </recommendedName>
</protein>
<dbReference type="InterPro" id="IPR011993">
    <property type="entry name" value="PH-like_dom_sf"/>
</dbReference>
<dbReference type="AlphaFoldDB" id="A0A834Z6L5"/>
<sequence>MGAEGKIHDASNSMQLPIFQRVKVYHLNEDGKWDDRGTGHVTVDYLERSEELALFVIDEEDNGTLLVHHIKSEDIYRKQDGTLIFVRVHYYQFTSVAFSNYRMP</sequence>
<evidence type="ECO:0000259" key="1">
    <source>
        <dbReference type="Pfam" id="PF22972"/>
    </source>
</evidence>
<dbReference type="Proteomes" id="UP000655225">
    <property type="component" value="Unassembled WGS sequence"/>
</dbReference>